<dbReference type="SUPFAM" id="SSF48168">
    <property type="entry name" value="R1 subunit of ribonucleotide reductase, N-terminal domain"/>
    <property type="match status" value="1"/>
</dbReference>
<dbReference type="GO" id="GO:0005524">
    <property type="term" value="F:ATP binding"/>
    <property type="evidence" value="ECO:0007669"/>
    <property type="project" value="InterPro"/>
</dbReference>
<dbReference type="InterPro" id="IPR013509">
    <property type="entry name" value="RNR_lsu_N"/>
</dbReference>
<protein>
    <recommendedName>
        <fullName evidence="11">Vitamin B12-dependent ribonucleotide reductase</fullName>
        <ecNumber evidence="11">1.17.4.1</ecNumber>
    </recommendedName>
</protein>
<comment type="catalytic activity">
    <reaction evidence="10 11">
        <text>a 2'-deoxyribonucleoside 5'-diphosphate + [thioredoxin]-disulfide + H2O = a ribonucleoside 5'-diphosphate + [thioredoxin]-dithiol</text>
        <dbReference type="Rhea" id="RHEA:23252"/>
        <dbReference type="Rhea" id="RHEA-COMP:10698"/>
        <dbReference type="Rhea" id="RHEA-COMP:10700"/>
        <dbReference type="ChEBI" id="CHEBI:15377"/>
        <dbReference type="ChEBI" id="CHEBI:29950"/>
        <dbReference type="ChEBI" id="CHEBI:50058"/>
        <dbReference type="ChEBI" id="CHEBI:57930"/>
        <dbReference type="ChEBI" id="CHEBI:73316"/>
        <dbReference type="EC" id="1.17.4.1"/>
    </reaction>
</comment>
<dbReference type="SUPFAM" id="SSF51998">
    <property type="entry name" value="PFL-like glycyl radical enzymes"/>
    <property type="match status" value="1"/>
</dbReference>
<dbReference type="NCBIfam" id="TIGR02504">
    <property type="entry name" value="NrdJ_Z"/>
    <property type="match status" value="1"/>
</dbReference>
<dbReference type="EC" id="1.17.4.1" evidence="11"/>
<dbReference type="GO" id="GO:0004748">
    <property type="term" value="F:ribonucleoside-diphosphate reductase activity, thioredoxin disulfide as acceptor"/>
    <property type="evidence" value="ECO:0007669"/>
    <property type="project" value="UniProtKB-EC"/>
</dbReference>
<dbReference type="GO" id="GO:0071897">
    <property type="term" value="P:DNA biosynthetic process"/>
    <property type="evidence" value="ECO:0007669"/>
    <property type="project" value="UniProtKB-KW"/>
</dbReference>
<evidence type="ECO:0000256" key="11">
    <source>
        <dbReference type="RuleBase" id="RU364064"/>
    </source>
</evidence>
<keyword evidence="4 11" id="KW-0237">DNA synthesis</keyword>
<evidence type="ECO:0000313" key="14">
    <source>
        <dbReference type="EMBL" id="HGZ12102.1"/>
    </source>
</evidence>
<keyword evidence="7" id="KW-0215">Deoxyribonucleotide synthesis</keyword>
<organism evidence="14">
    <name type="scientific">Desulfobacca acetoxidans</name>
    <dbReference type="NCBI Taxonomy" id="60893"/>
    <lineage>
        <taxon>Bacteria</taxon>
        <taxon>Pseudomonadati</taxon>
        <taxon>Thermodesulfobacteriota</taxon>
        <taxon>Desulfobaccia</taxon>
        <taxon>Desulfobaccales</taxon>
        <taxon>Desulfobaccaceae</taxon>
        <taxon>Desulfobacca</taxon>
    </lineage>
</organism>
<dbReference type="InterPro" id="IPR008926">
    <property type="entry name" value="RNR_R1-su_N"/>
</dbReference>
<name>A0A7C5ENW8_9BACT</name>
<dbReference type="CDD" id="cd02888">
    <property type="entry name" value="RNR_II_dimer"/>
    <property type="match status" value="1"/>
</dbReference>
<dbReference type="InterPro" id="IPR013344">
    <property type="entry name" value="RNR_NrdJ/NrdZ"/>
</dbReference>
<gene>
    <name evidence="14" type="ORF">ENW48_07785</name>
</gene>
<comment type="similarity">
    <text evidence="2 11">Belongs to the ribonucleoside diphosphate reductase class-2 family.</text>
</comment>
<comment type="caution">
    <text evidence="14">The sequence shown here is derived from an EMBL/GenBank/DDBJ whole genome shotgun (WGS) entry which is preliminary data.</text>
</comment>
<dbReference type="Gene3D" id="3.20.70.20">
    <property type="match status" value="1"/>
</dbReference>
<feature type="domain" description="Ribonucleotide reductase large subunit C-terminal" evidence="13">
    <location>
        <begin position="407"/>
        <end position="552"/>
    </location>
</feature>
<evidence type="ECO:0000259" key="13">
    <source>
        <dbReference type="Pfam" id="PF02867"/>
    </source>
</evidence>
<dbReference type="EMBL" id="DTKJ01000055">
    <property type="protein sequence ID" value="HGZ12102.1"/>
    <property type="molecule type" value="Genomic_DNA"/>
</dbReference>
<dbReference type="Pfam" id="PF02867">
    <property type="entry name" value="Ribonuc_red_lgC"/>
    <property type="match status" value="2"/>
</dbReference>
<dbReference type="InterPro" id="IPR000788">
    <property type="entry name" value="RNR_lg_C"/>
</dbReference>
<sequence>MLFRPIAQRVLEERYLKRDPEGHIIETPEELFWRVAREVAAAEERYGGETRAARQAEAFHQALASLKFLPNTPTLMNAGLPRGQLAACFVIPVEDDMRSIMEAVRDMSLIHQTGGGTGFTFTHLRPRGDQVRSTGRVASGPVGFMRIFDTTTEVVKQGGRRRGANMGILNVDHPDILEFIRAKSEPGMLANFNLSVGVTDAFMELVERGGTYPLINPRTGQEVDRLEAREVFEYICHYALITGDPGLVFLDAIERDNPTPELGRLEATNPCGEQPLLPYESCNLGSINLSQLVQKDDLDWEELDRLVRLGITFLDDVIDRSHYPLPQIAAITWANRKVGLGVMGLADMFIKLKLPYDSPEALDLAERIMSRIEAVAVDQSQALARERGPFPNFPRSRWHALGHPPRRNATVTTVAPTGTISIIAGTSSGIEPLFAVAYRRRALEGEEFDEVHPLFLKELRRLGLEQSDWLPRVLTTGRVRPFPEVPESLRRLFPTTFEVSVDYQLEMQAAFQRHVENAVSKTINLPPEATQEDVAHAFLKAYHLGLKGITVYRYGSKPGQVLSLPPQRLTLSHEFSEECRLCSV</sequence>
<evidence type="ECO:0000256" key="4">
    <source>
        <dbReference type="ARBA" id="ARBA00022634"/>
    </source>
</evidence>
<dbReference type="Pfam" id="PF00317">
    <property type="entry name" value="Ribonuc_red_lgN"/>
    <property type="match status" value="1"/>
</dbReference>
<dbReference type="PANTHER" id="PTHR43371">
    <property type="entry name" value="VITAMIN B12-DEPENDENT RIBONUCLEOTIDE REDUCTASE"/>
    <property type="match status" value="1"/>
</dbReference>
<comment type="function">
    <text evidence="11">Catalyzes the reduction of ribonucleotides to deoxyribonucleotides. May function to provide a pool of deoxyribonucleotide precursors for DNA repair during oxygen limitation and/or for immediate growth after restoration of oxygen.</text>
</comment>
<proteinExistence type="inferred from homology"/>
<keyword evidence="3 11" id="KW-0846">Cobalamin</keyword>
<evidence type="ECO:0000259" key="12">
    <source>
        <dbReference type="Pfam" id="PF00317"/>
    </source>
</evidence>
<dbReference type="GO" id="GO:0009263">
    <property type="term" value="P:deoxyribonucleotide biosynthetic process"/>
    <property type="evidence" value="ECO:0007669"/>
    <property type="project" value="UniProtKB-KW"/>
</dbReference>
<dbReference type="UniPathway" id="UPA00326"/>
<evidence type="ECO:0000256" key="9">
    <source>
        <dbReference type="ARBA" id="ARBA00023285"/>
    </source>
</evidence>
<feature type="domain" description="Ribonucleotide reductase large subunit C-terminal" evidence="13">
    <location>
        <begin position="86"/>
        <end position="399"/>
    </location>
</feature>
<evidence type="ECO:0000256" key="7">
    <source>
        <dbReference type="ARBA" id="ARBA00023116"/>
    </source>
</evidence>
<keyword evidence="9 11" id="KW-0170">Cobalt</keyword>
<feature type="domain" description="Ribonucleotide reductase large subunit N-terminal" evidence="12">
    <location>
        <begin position="2"/>
        <end position="83"/>
    </location>
</feature>
<evidence type="ECO:0000256" key="8">
    <source>
        <dbReference type="ARBA" id="ARBA00023157"/>
    </source>
</evidence>
<reference evidence="14" key="1">
    <citation type="journal article" date="2020" name="mSystems">
        <title>Genome- and Community-Level Interaction Insights into Carbon Utilization and Element Cycling Functions of Hydrothermarchaeota in Hydrothermal Sediment.</title>
        <authorList>
            <person name="Zhou Z."/>
            <person name="Liu Y."/>
            <person name="Xu W."/>
            <person name="Pan J."/>
            <person name="Luo Z.H."/>
            <person name="Li M."/>
        </authorList>
    </citation>
    <scope>NUCLEOTIDE SEQUENCE [LARGE SCALE GENOMIC DNA]</scope>
    <source>
        <strain evidence="14">SpSt-853</strain>
    </source>
</reference>
<comment type="cofactor">
    <cofactor evidence="1 11">
        <name>adenosylcob(III)alamin</name>
        <dbReference type="ChEBI" id="CHEBI:18408"/>
    </cofactor>
</comment>
<evidence type="ECO:0000256" key="1">
    <source>
        <dbReference type="ARBA" id="ARBA00001922"/>
    </source>
</evidence>
<keyword evidence="6 11" id="KW-0560">Oxidoreductase</keyword>
<dbReference type="PANTHER" id="PTHR43371:SF1">
    <property type="entry name" value="RIBONUCLEOSIDE-DIPHOSPHATE REDUCTASE"/>
    <property type="match status" value="1"/>
</dbReference>
<dbReference type="AlphaFoldDB" id="A0A7C5ENW8"/>
<dbReference type="InterPro" id="IPR050862">
    <property type="entry name" value="RdRp_reductase_class-2"/>
</dbReference>
<evidence type="ECO:0000256" key="2">
    <source>
        <dbReference type="ARBA" id="ARBA00007405"/>
    </source>
</evidence>
<evidence type="ECO:0000256" key="3">
    <source>
        <dbReference type="ARBA" id="ARBA00022628"/>
    </source>
</evidence>
<evidence type="ECO:0000256" key="10">
    <source>
        <dbReference type="ARBA" id="ARBA00047754"/>
    </source>
</evidence>
<evidence type="ECO:0000256" key="5">
    <source>
        <dbReference type="ARBA" id="ARBA00022741"/>
    </source>
</evidence>
<keyword evidence="8" id="KW-1015">Disulfide bond</keyword>
<keyword evidence="5 11" id="KW-0547">Nucleotide-binding</keyword>
<evidence type="ECO:0000256" key="6">
    <source>
        <dbReference type="ARBA" id="ARBA00023002"/>
    </source>
</evidence>
<dbReference type="GO" id="GO:0031419">
    <property type="term" value="F:cobalamin binding"/>
    <property type="evidence" value="ECO:0007669"/>
    <property type="project" value="UniProtKB-KW"/>
</dbReference>
<accession>A0A7C5ENW8</accession>
<dbReference type="PRINTS" id="PR01183">
    <property type="entry name" value="RIBORDTASEM1"/>
</dbReference>